<keyword evidence="1" id="KW-0472">Membrane</keyword>
<dbReference type="EMBL" id="CATOUU010000074">
    <property type="protein sequence ID" value="CAI9915447.1"/>
    <property type="molecule type" value="Genomic_DNA"/>
</dbReference>
<accession>A0AA86TGF3</accession>
<dbReference type="AlphaFoldDB" id="A0AA86TGF3"/>
<comment type="caution">
    <text evidence="2">The sequence shown here is derived from an EMBL/GenBank/DDBJ whole genome shotgun (WGS) entry which is preliminary data.</text>
</comment>
<sequence>MPRQLEGHPDYFNIMFYLFYLNLIYMESISIVAQQQCTHAGHMLEFLVILASHQTIIDVQFKMNLHKDRREKCNNVTNLVAYTGVLGCFACTYKWLACTYSGGPSKCFFELGRRMKFII</sequence>
<keyword evidence="4" id="KW-1185">Reference proteome</keyword>
<dbReference type="EMBL" id="CAXDID020000331">
    <property type="protein sequence ID" value="CAL6077957.1"/>
    <property type="molecule type" value="Genomic_DNA"/>
</dbReference>
<gene>
    <name evidence="2" type="ORF">HINF_LOCUS3092</name>
    <name evidence="3" type="ORF">HINF_LOCUS58673</name>
</gene>
<organism evidence="2">
    <name type="scientific">Hexamita inflata</name>
    <dbReference type="NCBI Taxonomy" id="28002"/>
    <lineage>
        <taxon>Eukaryota</taxon>
        <taxon>Metamonada</taxon>
        <taxon>Diplomonadida</taxon>
        <taxon>Hexamitidae</taxon>
        <taxon>Hexamitinae</taxon>
        <taxon>Hexamita</taxon>
    </lineage>
</organism>
<keyword evidence="1" id="KW-1133">Transmembrane helix</keyword>
<protein>
    <submittedName>
        <fullName evidence="3">Hypothetical_protein</fullName>
    </submittedName>
</protein>
<proteinExistence type="predicted"/>
<name>A0AA86TGF3_9EUKA</name>
<reference evidence="3 4" key="2">
    <citation type="submission" date="2024-07" db="EMBL/GenBank/DDBJ databases">
        <authorList>
            <person name="Akdeniz Z."/>
        </authorList>
    </citation>
    <scope>NUCLEOTIDE SEQUENCE [LARGE SCALE GENOMIC DNA]</scope>
</reference>
<feature type="transmembrane region" description="Helical" evidence="1">
    <location>
        <begin position="12"/>
        <end position="33"/>
    </location>
</feature>
<evidence type="ECO:0000256" key="1">
    <source>
        <dbReference type="SAM" id="Phobius"/>
    </source>
</evidence>
<evidence type="ECO:0000313" key="4">
    <source>
        <dbReference type="Proteomes" id="UP001642409"/>
    </source>
</evidence>
<evidence type="ECO:0000313" key="3">
    <source>
        <dbReference type="EMBL" id="CAL6077957.1"/>
    </source>
</evidence>
<keyword evidence="1" id="KW-0812">Transmembrane</keyword>
<dbReference type="Proteomes" id="UP001642409">
    <property type="component" value="Unassembled WGS sequence"/>
</dbReference>
<evidence type="ECO:0000313" key="2">
    <source>
        <dbReference type="EMBL" id="CAI9915447.1"/>
    </source>
</evidence>
<reference evidence="2" key="1">
    <citation type="submission" date="2023-06" db="EMBL/GenBank/DDBJ databases">
        <authorList>
            <person name="Kurt Z."/>
        </authorList>
    </citation>
    <scope>NUCLEOTIDE SEQUENCE</scope>
</reference>